<dbReference type="Gene3D" id="3.30.160.20">
    <property type="match status" value="1"/>
</dbReference>
<evidence type="ECO:0000313" key="11">
    <source>
        <dbReference type="Proteomes" id="UP000321934"/>
    </source>
</evidence>
<evidence type="ECO:0000256" key="8">
    <source>
        <dbReference type="RuleBase" id="RU003823"/>
    </source>
</evidence>
<proteinExistence type="inferred from homology"/>
<evidence type="ECO:0000256" key="6">
    <source>
        <dbReference type="ARBA" id="ARBA00035519"/>
    </source>
</evidence>
<evidence type="ECO:0000256" key="5">
    <source>
        <dbReference type="ARBA" id="ARBA00035255"/>
    </source>
</evidence>
<dbReference type="InterPro" id="IPR014721">
    <property type="entry name" value="Ribsml_uS5_D2-typ_fold_subgr"/>
</dbReference>
<dbReference type="GO" id="GO:0006412">
    <property type="term" value="P:translation"/>
    <property type="evidence" value="ECO:0007669"/>
    <property type="project" value="InterPro"/>
</dbReference>
<evidence type="ECO:0000256" key="7">
    <source>
        <dbReference type="PROSITE-ProRule" id="PRU00268"/>
    </source>
</evidence>
<dbReference type="SUPFAM" id="SSF54768">
    <property type="entry name" value="dsRNA-binding domain-like"/>
    <property type="match status" value="1"/>
</dbReference>
<name>A0A5B8XE99_9RICK</name>
<dbReference type="SUPFAM" id="SSF54211">
    <property type="entry name" value="Ribosomal protein S5 domain 2-like"/>
    <property type="match status" value="1"/>
</dbReference>
<protein>
    <recommendedName>
        <fullName evidence="5">Small ribosomal subunit protein uS5</fullName>
    </recommendedName>
    <alternativeName>
        <fullName evidence="6">30S ribosomal protein S5</fullName>
    </alternativeName>
</protein>
<dbReference type="Pfam" id="PF00333">
    <property type="entry name" value="Ribosomal_S5"/>
    <property type="match status" value="1"/>
</dbReference>
<dbReference type="GO" id="GO:0003735">
    <property type="term" value="F:structural constituent of ribosome"/>
    <property type="evidence" value="ECO:0007669"/>
    <property type="project" value="UniProtKB-UniRule"/>
</dbReference>
<dbReference type="Gene3D" id="3.30.230.10">
    <property type="match status" value="1"/>
</dbReference>
<evidence type="ECO:0000256" key="3">
    <source>
        <dbReference type="ARBA" id="ARBA00022980"/>
    </source>
</evidence>
<dbReference type="PANTHER" id="PTHR48277:SF1">
    <property type="entry name" value="MITOCHONDRIAL RIBOSOMAL PROTEIN S5"/>
    <property type="match status" value="1"/>
</dbReference>
<evidence type="ECO:0000313" key="10">
    <source>
        <dbReference type="EMBL" id="QED23205.1"/>
    </source>
</evidence>
<dbReference type="InterPro" id="IPR005324">
    <property type="entry name" value="Ribosomal_uS5_C"/>
</dbReference>
<dbReference type="FunFam" id="3.30.230.10:FF:000002">
    <property type="entry name" value="30S ribosomal protein S5"/>
    <property type="match status" value="1"/>
</dbReference>
<dbReference type="AlphaFoldDB" id="A0A5B8XE99"/>
<dbReference type="RefSeq" id="WP_146820495.1">
    <property type="nucleotide sequence ID" value="NZ_CP029077.1"/>
</dbReference>
<comment type="similarity">
    <text evidence="2 8">Belongs to the universal ribosomal protein uS5 family.</text>
</comment>
<dbReference type="InterPro" id="IPR000851">
    <property type="entry name" value="Ribosomal_uS5"/>
</dbReference>
<evidence type="ECO:0000256" key="2">
    <source>
        <dbReference type="ARBA" id="ARBA00008945"/>
    </source>
</evidence>
<dbReference type="GO" id="GO:0005840">
    <property type="term" value="C:ribosome"/>
    <property type="evidence" value="ECO:0007669"/>
    <property type="project" value="UniProtKB-KW"/>
</dbReference>
<gene>
    <name evidence="10" type="ORF">Deia_00402</name>
</gene>
<reference evidence="10 11" key="1">
    <citation type="journal article" date="2019" name="ISME J.">
        <title>Deianiraea, an extracellular bacterium associated with the ciliate Paramecium, suggests an alternative scenario for the evolution of Rickettsiales.</title>
        <authorList>
            <person name="Castelli M."/>
            <person name="Sabaneyeva E."/>
            <person name="Lanzoni O."/>
            <person name="Lebedeva N."/>
            <person name="Floriano A.M."/>
            <person name="Gaiarsa S."/>
            <person name="Benken K."/>
            <person name="Modeo L."/>
            <person name="Bandi C."/>
            <person name="Potekhin A."/>
            <person name="Sassera D."/>
            <person name="Petroni G."/>
        </authorList>
    </citation>
    <scope>NUCLEOTIDE SEQUENCE [LARGE SCALE GENOMIC DNA]</scope>
    <source>
        <strain evidence="10">CyL4-1</strain>
    </source>
</reference>
<dbReference type="GO" id="GO:1990904">
    <property type="term" value="C:ribonucleoprotein complex"/>
    <property type="evidence" value="ECO:0007669"/>
    <property type="project" value="UniProtKB-UniRule"/>
</dbReference>
<dbReference type="OrthoDB" id="9809045at2"/>
<dbReference type="InterPro" id="IPR013810">
    <property type="entry name" value="Ribosomal_uS5_N"/>
</dbReference>
<evidence type="ECO:0000259" key="9">
    <source>
        <dbReference type="PROSITE" id="PS50881"/>
    </source>
</evidence>
<dbReference type="InterPro" id="IPR020568">
    <property type="entry name" value="Ribosomal_Su5_D2-typ_SF"/>
</dbReference>
<keyword evidence="3 7" id="KW-0689">Ribosomal protein</keyword>
<keyword evidence="11" id="KW-1185">Reference proteome</keyword>
<dbReference type="PROSITE" id="PS50881">
    <property type="entry name" value="S5_DSRBD"/>
    <property type="match status" value="1"/>
</dbReference>
<evidence type="ECO:0000256" key="4">
    <source>
        <dbReference type="ARBA" id="ARBA00023274"/>
    </source>
</evidence>
<dbReference type="GO" id="GO:0003723">
    <property type="term" value="F:RNA binding"/>
    <property type="evidence" value="ECO:0007669"/>
    <property type="project" value="InterPro"/>
</dbReference>
<dbReference type="PANTHER" id="PTHR48277">
    <property type="entry name" value="MITOCHONDRIAL RIBOSOMAL PROTEIN S5"/>
    <property type="match status" value="1"/>
</dbReference>
<dbReference type="EMBL" id="CP029077">
    <property type="protein sequence ID" value="QED23205.1"/>
    <property type="molecule type" value="Genomic_DNA"/>
</dbReference>
<accession>A0A5B8XE99</accession>
<feature type="domain" description="S5 DRBM" evidence="9">
    <location>
        <begin position="17"/>
        <end position="80"/>
    </location>
</feature>
<dbReference type="Proteomes" id="UP000321934">
    <property type="component" value="Chromosome"/>
</dbReference>
<keyword evidence="4 7" id="KW-0687">Ribonucleoprotein</keyword>
<dbReference type="GO" id="GO:0005737">
    <property type="term" value="C:cytoplasm"/>
    <property type="evidence" value="ECO:0007669"/>
    <property type="project" value="UniProtKB-ARBA"/>
</dbReference>
<evidence type="ECO:0000256" key="1">
    <source>
        <dbReference type="ARBA" id="ARBA00003093"/>
    </source>
</evidence>
<dbReference type="Pfam" id="PF03719">
    <property type="entry name" value="Ribosomal_S5_C"/>
    <property type="match status" value="1"/>
</dbReference>
<sequence>MSFSKRIARKNVRDSEFVYRVINVSRVSNTRSGGRRMSISVLVVIGNQNGVIGIGLGNDVEMKLAESKALKIAQNNLFSIPLKRQMTSSGERVTVCHFVNGSWCSTNVDIFSAKGATSVIGGPVIRAMCECIGITDLVSKVHGSSNPHNVSKAFLSALMKIKTKSYYSKLMLNLSSDV</sequence>
<organism evidence="10 11">
    <name type="scientific">Candidatus Deianiraea vastatrix</name>
    <dbReference type="NCBI Taxonomy" id="2163644"/>
    <lineage>
        <taxon>Bacteria</taxon>
        <taxon>Pseudomonadati</taxon>
        <taxon>Pseudomonadota</taxon>
        <taxon>Alphaproteobacteria</taxon>
        <taxon>Rickettsiales</taxon>
        <taxon>Candidatus Deianiraeaceae</taxon>
        <taxon>Candidatus Deianiraea</taxon>
    </lineage>
</organism>
<comment type="function">
    <text evidence="1">Located at the back of the 30S subunit body where it stabilizes the conformation of the head with respect to the body.</text>
</comment>